<keyword evidence="2" id="KW-0963">Cytoplasm</keyword>
<dbReference type="PROSITE" id="PS50178">
    <property type="entry name" value="ZF_FYVE"/>
    <property type="match status" value="1"/>
</dbReference>
<dbReference type="SUPFAM" id="SSF48065">
    <property type="entry name" value="DBL homology domain (DH-domain)"/>
    <property type="match status" value="1"/>
</dbReference>
<dbReference type="WBParaSite" id="PgR052_g061_t03">
    <property type="protein sequence ID" value="PgR052_g061_t03"/>
    <property type="gene ID" value="PgR052_g061"/>
</dbReference>
<dbReference type="AlphaFoldDB" id="A0A915BQC7"/>
<keyword evidence="13" id="KW-1185">Reference proteome</keyword>
<keyword evidence="3" id="KW-0344">Guanine-nucleotide releasing factor</keyword>
<evidence type="ECO:0000256" key="8">
    <source>
        <dbReference type="PROSITE-ProRule" id="PRU00091"/>
    </source>
</evidence>
<protein>
    <submittedName>
        <fullName evidence="14">PH domain-containing protein</fullName>
    </submittedName>
</protein>
<keyword evidence="7" id="KW-0206">Cytoskeleton</keyword>
<accession>A0A915BQC7</accession>
<dbReference type="InterPro" id="IPR013083">
    <property type="entry name" value="Znf_RING/FYVE/PHD"/>
</dbReference>
<dbReference type="CDD" id="cd00065">
    <property type="entry name" value="FYVE_like_SF"/>
    <property type="match status" value="1"/>
</dbReference>
<feature type="domain" description="FYVE-type" evidence="12">
    <location>
        <begin position="546"/>
        <end position="594"/>
    </location>
</feature>
<keyword evidence="5 8" id="KW-0863">Zinc-finger</keyword>
<evidence type="ECO:0000313" key="13">
    <source>
        <dbReference type="Proteomes" id="UP000887569"/>
    </source>
</evidence>
<dbReference type="GO" id="GO:0008270">
    <property type="term" value="F:zinc ion binding"/>
    <property type="evidence" value="ECO:0007669"/>
    <property type="project" value="UniProtKB-KW"/>
</dbReference>
<dbReference type="Pfam" id="PF01363">
    <property type="entry name" value="FYVE"/>
    <property type="match status" value="1"/>
</dbReference>
<organism evidence="13 14">
    <name type="scientific">Parascaris univalens</name>
    <name type="common">Nematode worm</name>
    <dbReference type="NCBI Taxonomy" id="6257"/>
    <lineage>
        <taxon>Eukaryota</taxon>
        <taxon>Metazoa</taxon>
        <taxon>Ecdysozoa</taxon>
        <taxon>Nematoda</taxon>
        <taxon>Chromadorea</taxon>
        <taxon>Rhabditida</taxon>
        <taxon>Spirurina</taxon>
        <taxon>Ascaridomorpha</taxon>
        <taxon>Ascaridoidea</taxon>
        <taxon>Ascarididae</taxon>
        <taxon>Parascaris</taxon>
    </lineage>
</organism>
<keyword evidence="6" id="KW-0862">Zinc</keyword>
<dbReference type="InterPro" id="IPR000219">
    <property type="entry name" value="DH_dom"/>
</dbReference>
<dbReference type="SMART" id="SM00325">
    <property type="entry name" value="RhoGEF"/>
    <property type="match status" value="1"/>
</dbReference>
<dbReference type="PANTHER" id="PTHR12673:SF271">
    <property type="entry name" value="FYVE, RHOGEF AND PH DOMAIN-CONTAINING PROTEIN TAG-77"/>
    <property type="match status" value="1"/>
</dbReference>
<dbReference type="InterPro" id="IPR017455">
    <property type="entry name" value="Znf_FYVE-rel"/>
</dbReference>
<sequence>MCEYGDSTTGVRKRSIVQELAKRLETRLEQREDSVENTRYAPKLVFLQPQHYGLPSARSGFQNRSHPSVSDSTPMKVRETLVRKSYCSTATNKRPPIAPKPPGLSNVVRGGFAKNEVPSENVRLQASPRLYGGKLTKRWSTPNFASENDETLNRLKEYSKCNGNDECSENERLNNLFYAAKEIYEEEDEFMKKLEKLTVGFSNFLNDPREWQNDNTRRIAEKSAQIVRQIRVEIVKIWIAHNDLLIDLRYSMKKWNAHEPDMGSYVGMHSKQLFSACFDFLNNRERLLKEFQGALETDIVFKERTRKFEESHLNGLSYISELDSIHQNIVRYELLLKKYAKYLQPDSMEAAKVNQITLAIREDLKELNRKLELSAMHLRQCEISQRFKDDFDVLKSGRTLRYEGDVQKVSGSRLRLRYFILFSDVLLIARASSDSKAAIRDYVCLPLERVHAEAEQHIEHERRFILQKNDGSKITTTTYLAGSKMKRNVWVEKINDAALKTTRDGFGFYSGQSDSISLDSSYSGDASSLPSCIPDSKLTECMMEGCRTKFKLKATKPHCLQCGWIMCDNCTGYAPIQSTFKKEKVCPECYETNLRKFWKDELLPDFMVDKSAQKSPSSMAGVRIRIDDKSYDWKELFIQPPNGIRPKVTLPNLNEEIASGTILIKGKVGVQKERWARIQGQCGKILMSLYNAQLDVKPIDEFDITKHTFSSSESDVGISFELRFERDVISFRIAHSENAEKWRDELSNLLQPSPNAKLRSPSQTSTHSAQTAELPLVKLQSPQPVSTNSSEQLDEYDSDLSDF</sequence>
<dbReference type="PROSITE" id="PS50010">
    <property type="entry name" value="DH_2"/>
    <property type="match status" value="1"/>
</dbReference>
<dbReference type="GO" id="GO:0005085">
    <property type="term" value="F:guanyl-nucleotide exchange factor activity"/>
    <property type="evidence" value="ECO:0007669"/>
    <property type="project" value="UniProtKB-KW"/>
</dbReference>
<dbReference type="SUPFAM" id="SSF50729">
    <property type="entry name" value="PH domain-like"/>
    <property type="match status" value="2"/>
</dbReference>
<feature type="region of interest" description="Disordered" evidence="9">
    <location>
        <begin position="752"/>
        <end position="803"/>
    </location>
</feature>
<feature type="domain" description="DH" evidence="11">
    <location>
        <begin position="175"/>
        <end position="370"/>
    </location>
</feature>
<comment type="subcellular location">
    <subcellularLocation>
        <location evidence="1">Cytoplasm</location>
        <location evidence="1">Cytoskeleton</location>
    </subcellularLocation>
</comment>
<evidence type="ECO:0000256" key="9">
    <source>
        <dbReference type="SAM" id="MobiDB-lite"/>
    </source>
</evidence>
<evidence type="ECO:0000256" key="1">
    <source>
        <dbReference type="ARBA" id="ARBA00004245"/>
    </source>
</evidence>
<dbReference type="Gene3D" id="2.30.29.30">
    <property type="entry name" value="Pleckstrin-homology domain (PH domain)/Phosphotyrosine-binding domain (PTB)"/>
    <property type="match status" value="1"/>
</dbReference>
<dbReference type="InterPro" id="IPR001849">
    <property type="entry name" value="PH_domain"/>
</dbReference>
<dbReference type="Proteomes" id="UP000887569">
    <property type="component" value="Unplaced"/>
</dbReference>
<evidence type="ECO:0000256" key="5">
    <source>
        <dbReference type="ARBA" id="ARBA00022771"/>
    </source>
</evidence>
<dbReference type="GO" id="GO:0007010">
    <property type="term" value="P:cytoskeleton organization"/>
    <property type="evidence" value="ECO:0007669"/>
    <property type="project" value="TreeGrafter"/>
</dbReference>
<feature type="compositionally biased region" description="Polar residues" evidence="9">
    <location>
        <begin position="780"/>
        <end position="791"/>
    </location>
</feature>
<dbReference type="InterPro" id="IPR011993">
    <property type="entry name" value="PH-like_dom_sf"/>
</dbReference>
<evidence type="ECO:0000256" key="3">
    <source>
        <dbReference type="ARBA" id="ARBA00022658"/>
    </source>
</evidence>
<dbReference type="Gene3D" id="1.20.900.10">
    <property type="entry name" value="Dbl homology (DH) domain"/>
    <property type="match status" value="1"/>
</dbReference>
<dbReference type="InterPro" id="IPR011011">
    <property type="entry name" value="Znf_FYVE_PHD"/>
</dbReference>
<evidence type="ECO:0000259" key="10">
    <source>
        <dbReference type="PROSITE" id="PS50003"/>
    </source>
</evidence>
<name>A0A915BQC7_PARUN</name>
<evidence type="ECO:0000256" key="2">
    <source>
        <dbReference type="ARBA" id="ARBA00022490"/>
    </source>
</evidence>
<dbReference type="Gene3D" id="3.30.40.10">
    <property type="entry name" value="Zinc/RING finger domain, C3HC4 (zinc finger)"/>
    <property type="match status" value="1"/>
</dbReference>
<dbReference type="InterPro" id="IPR051092">
    <property type="entry name" value="FYVE_RhoGEF_PH"/>
</dbReference>
<evidence type="ECO:0000259" key="12">
    <source>
        <dbReference type="PROSITE" id="PS50178"/>
    </source>
</evidence>
<feature type="domain" description="PH" evidence="10">
    <location>
        <begin position="399"/>
        <end position="499"/>
    </location>
</feature>
<feature type="compositionally biased region" description="Polar residues" evidence="9">
    <location>
        <begin position="752"/>
        <end position="771"/>
    </location>
</feature>
<reference evidence="14" key="1">
    <citation type="submission" date="2022-11" db="UniProtKB">
        <authorList>
            <consortium name="WormBaseParasite"/>
        </authorList>
    </citation>
    <scope>IDENTIFICATION</scope>
</reference>
<dbReference type="Pfam" id="PF00621">
    <property type="entry name" value="RhoGEF"/>
    <property type="match status" value="1"/>
</dbReference>
<dbReference type="GO" id="GO:0005856">
    <property type="term" value="C:cytoskeleton"/>
    <property type="evidence" value="ECO:0007669"/>
    <property type="project" value="UniProtKB-SubCell"/>
</dbReference>
<proteinExistence type="predicted"/>
<feature type="compositionally biased region" description="Acidic residues" evidence="9">
    <location>
        <begin position="792"/>
        <end position="803"/>
    </location>
</feature>
<dbReference type="GO" id="GO:0046847">
    <property type="term" value="P:filopodium assembly"/>
    <property type="evidence" value="ECO:0007669"/>
    <property type="project" value="TreeGrafter"/>
</dbReference>
<dbReference type="InterPro" id="IPR035899">
    <property type="entry name" value="DBL_dom_sf"/>
</dbReference>
<dbReference type="SMART" id="SM00064">
    <property type="entry name" value="FYVE"/>
    <property type="match status" value="1"/>
</dbReference>
<dbReference type="SMART" id="SM00233">
    <property type="entry name" value="PH"/>
    <property type="match status" value="2"/>
</dbReference>
<evidence type="ECO:0000259" key="11">
    <source>
        <dbReference type="PROSITE" id="PS50010"/>
    </source>
</evidence>
<evidence type="ECO:0000313" key="14">
    <source>
        <dbReference type="WBParaSite" id="PgR052_g061_t03"/>
    </source>
</evidence>
<keyword evidence="4" id="KW-0479">Metal-binding</keyword>
<dbReference type="SUPFAM" id="SSF57903">
    <property type="entry name" value="FYVE/PHD zinc finger"/>
    <property type="match status" value="1"/>
</dbReference>
<evidence type="ECO:0000256" key="7">
    <source>
        <dbReference type="ARBA" id="ARBA00023212"/>
    </source>
</evidence>
<dbReference type="PANTHER" id="PTHR12673">
    <property type="entry name" value="FACIOGENITAL DYSPLASIA PROTEIN"/>
    <property type="match status" value="1"/>
</dbReference>
<evidence type="ECO:0000256" key="4">
    <source>
        <dbReference type="ARBA" id="ARBA00022723"/>
    </source>
</evidence>
<evidence type="ECO:0000256" key="6">
    <source>
        <dbReference type="ARBA" id="ARBA00022833"/>
    </source>
</evidence>
<dbReference type="PROSITE" id="PS50003">
    <property type="entry name" value="PH_DOMAIN"/>
    <property type="match status" value="1"/>
</dbReference>
<dbReference type="InterPro" id="IPR000306">
    <property type="entry name" value="Znf_FYVE"/>
</dbReference>
<dbReference type="GO" id="GO:0005737">
    <property type="term" value="C:cytoplasm"/>
    <property type="evidence" value="ECO:0007669"/>
    <property type="project" value="TreeGrafter"/>
</dbReference>